<feature type="region of interest" description="Disordered" evidence="1">
    <location>
        <begin position="107"/>
        <end position="126"/>
    </location>
</feature>
<feature type="compositionally biased region" description="Basic and acidic residues" evidence="1">
    <location>
        <begin position="275"/>
        <end position="294"/>
    </location>
</feature>
<keyword evidence="3" id="KW-1185">Reference proteome</keyword>
<feature type="region of interest" description="Disordered" evidence="1">
    <location>
        <begin position="179"/>
        <end position="217"/>
    </location>
</feature>
<gene>
    <name evidence="2" type="ORF">P8C59_004790</name>
</gene>
<sequence length="361" mass="40371">MPTYLCHGFRWYRRSIRVYVVVQNLDDAAPEWIIPAKSSRSVLESFYTLFDFLPYCKPPPPPHRDSHAGSPSLLRQPLSAATSDDDSYVFDTPAYAHGPATAAAAYGLAKTRSASRPRSRRSSNDMRAQDWSVVKLLEEYDPLNLDEVSRPYAYVADYLVRVDLSVSIVEEMQRYEERVRADRDTPAMTGPRSDETAQAGAAGTARGKRAAAAAASTTRPGWLELLRQQLQRGEEIRWYVVVNGDEARDWPDEPEQERRLEQRQTHHAQYAHQQRLFEDLDRARDPRREREQARARARTQDGGLPALRTRMSLDDDDDDDDGAGAGLALRSKASVPGKGGGGGGGGLRRLFGRSRASDLSP</sequence>
<comment type="caution">
    <text evidence="2">The sequence shown here is derived from an EMBL/GenBank/DDBJ whole genome shotgun (WGS) entry which is preliminary data.</text>
</comment>
<proteinExistence type="predicted"/>
<evidence type="ECO:0000313" key="2">
    <source>
        <dbReference type="EMBL" id="KAK2070280.1"/>
    </source>
</evidence>
<accession>A0AAD9I4C3</accession>
<feature type="region of interest" description="Disordered" evidence="1">
    <location>
        <begin position="248"/>
        <end position="361"/>
    </location>
</feature>
<dbReference type="AlphaFoldDB" id="A0AAD9I4C3"/>
<evidence type="ECO:0000313" key="3">
    <source>
        <dbReference type="Proteomes" id="UP001217918"/>
    </source>
</evidence>
<feature type="compositionally biased region" description="Gly residues" evidence="1">
    <location>
        <begin position="337"/>
        <end position="347"/>
    </location>
</feature>
<evidence type="ECO:0000256" key="1">
    <source>
        <dbReference type="SAM" id="MobiDB-lite"/>
    </source>
</evidence>
<dbReference type="EMBL" id="JAQQPM010000003">
    <property type="protein sequence ID" value="KAK2070280.1"/>
    <property type="molecule type" value="Genomic_DNA"/>
</dbReference>
<organism evidence="2 3">
    <name type="scientific">Phyllachora maydis</name>
    <dbReference type="NCBI Taxonomy" id="1825666"/>
    <lineage>
        <taxon>Eukaryota</taxon>
        <taxon>Fungi</taxon>
        <taxon>Dikarya</taxon>
        <taxon>Ascomycota</taxon>
        <taxon>Pezizomycotina</taxon>
        <taxon>Sordariomycetes</taxon>
        <taxon>Sordariomycetidae</taxon>
        <taxon>Phyllachorales</taxon>
        <taxon>Phyllachoraceae</taxon>
        <taxon>Phyllachora</taxon>
    </lineage>
</organism>
<name>A0AAD9I4C3_9PEZI</name>
<feature type="compositionally biased region" description="Low complexity" evidence="1">
    <location>
        <begin position="196"/>
        <end position="217"/>
    </location>
</feature>
<protein>
    <recommendedName>
        <fullName evidence="4">Developmental regulator</fullName>
    </recommendedName>
</protein>
<reference evidence="2" key="1">
    <citation type="journal article" date="2023" name="Mol. Plant Microbe Interact.">
        <title>Elucidating the Obligate Nature and Biological Capacity of an Invasive Fungal Corn Pathogen.</title>
        <authorList>
            <person name="MacCready J.S."/>
            <person name="Roggenkamp E.M."/>
            <person name="Gdanetz K."/>
            <person name="Chilvers M.I."/>
        </authorList>
    </citation>
    <scope>NUCLEOTIDE SEQUENCE</scope>
    <source>
        <strain evidence="2">PM02</strain>
    </source>
</reference>
<dbReference type="Proteomes" id="UP001217918">
    <property type="component" value="Unassembled WGS sequence"/>
</dbReference>
<feature type="compositionally biased region" description="Basic and acidic residues" evidence="1">
    <location>
        <begin position="248"/>
        <end position="264"/>
    </location>
</feature>
<evidence type="ECO:0008006" key="4">
    <source>
        <dbReference type="Google" id="ProtNLM"/>
    </source>
</evidence>